<evidence type="ECO:0000259" key="5">
    <source>
        <dbReference type="Pfam" id="PF22178"/>
    </source>
</evidence>
<dbReference type="InterPro" id="IPR017847">
    <property type="entry name" value="T6SS_RhsGE_Vgr_subset"/>
</dbReference>
<proteinExistence type="inferred from homology"/>
<sequence length="753" mass="84838">MMTRTFQLVTPLGSEVLKFHRLVGREELARLSEFEIDALGEREDLDPDQILGQRIAVQIELPAGGYRYLSGHATRFAQVGFHGRLHLYRLTMRPWLWFLTRTANCRIFQKMKVPDILKQVFHTHGDVASTSFELSGAYRQWDYCVQYRESDFNFVSRLMEHEGIYYYFRHEADRHTLVLTDDMSAHLRYAGFEQIPYLPHERASRAETEHIGEWRFDREIQPGRYVHDNYDPEKPRVQLGSSETVARAHSHAGYEVYDYPDKHLTPEEGQDYARVRIEELQACYERVQAATNSRGLCTGYLFNLIRQPRQDQNREYLVLASEYQMEGEDYESGDGEGTRFSCRFTALPSHQPFRPARLTRKPIVQGPQTAVVVGPAGKEIHTDAQGRVKVRFHWDRYSNGDGNSSCWIRVSHPWAGRSFGMMAVPRVGEEVIVDFLEGDPDGPVVTGRVYNKEHMPPWALTEHEARTGIVTRSTPGGSTSTANELHFEDKKGQEEIFLHAERQLRTEVELDELRDVGNDRKTDIHGTDRLTVDQERHEHVKGAQRNLKVDQVSRRRIEGGEIEDIFNGLRTTVRGGEHHTVSDGGQINHITGDVKEDVIGKIDQYASSGIGVTTPLKYTVSATNGIDLTSTTGPCFVTAVGGVTINAPALNLVGGASVTGVTPKDTWFKQTDYRVTGLAAKATLMNVEVRGANFEGRGVSLVAVGFKHDVAKVDKVVNVIRQSSAALEVKKVATAAYVDAAIWMGKYGAFIIS</sequence>
<dbReference type="GO" id="GO:0005576">
    <property type="term" value="C:extracellular region"/>
    <property type="evidence" value="ECO:0007669"/>
    <property type="project" value="UniProtKB-SubCell"/>
</dbReference>
<comment type="similarity">
    <text evidence="2">Belongs to the VgrG protein family.</text>
</comment>
<dbReference type="SUPFAM" id="SSF69255">
    <property type="entry name" value="gp5 N-terminal domain-like"/>
    <property type="match status" value="1"/>
</dbReference>
<evidence type="ECO:0000313" key="6">
    <source>
        <dbReference type="EMBL" id="AKJ31914.1"/>
    </source>
</evidence>
<dbReference type="OrthoDB" id="1907165at2"/>
<dbReference type="STRING" id="413882.AAW51_5223"/>
<dbReference type="NCBIfam" id="TIGR01646">
    <property type="entry name" value="vgr_GE"/>
    <property type="match status" value="1"/>
</dbReference>
<keyword evidence="3" id="KW-0964">Secreted</keyword>
<dbReference type="AlphaFoldDB" id="A0A0G3BR64"/>
<dbReference type="Gene3D" id="2.30.110.50">
    <property type="match status" value="1"/>
</dbReference>
<evidence type="ECO:0000256" key="3">
    <source>
        <dbReference type="ARBA" id="ARBA00022525"/>
    </source>
</evidence>
<feature type="domain" description="Gp5/Type VI secretion system Vgr protein OB-fold" evidence="4">
    <location>
        <begin position="381"/>
        <end position="450"/>
    </location>
</feature>
<dbReference type="NCBIfam" id="TIGR03361">
    <property type="entry name" value="VI_Rhs_Vgr"/>
    <property type="match status" value="1"/>
</dbReference>
<feature type="domain" description="Gp5/Type VI secretion system Vgr C-terminal trimerisation" evidence="5">
    <location>
        <begin position="467"/>
        <end position="578"/>
    </location>
</feature>
<dbReference type="EMBL" id="CP011371">
    <property type="protein sequence ID" value="AKJ31914.1"/>
    <property type="molecule type" value="Genomic_DNA"/>
</dbReference>
<dbReference type="Proteomes" id="UP000035352">
    <property type="component" value="Chromosome"/>
</dbReference>
<dbReference type="KEGG" id="pbh:AAW51_5223"/>
<evidence type="ECO:0000259" key="4">
    <source>
        <dbReference type="Pfam" id="PF04717"/>
    </source>
</evidence>
<dbReference type="SUPFAM" id="SSF69279">
    <property type="entry name" value="Phage tail proteins"/>
    <property type="match status" value="2"/>
</dbReference>
<name>A0A0G3BR64_9BURK</name>
<reference evidence="6 7" key="1">
    <citation type="submission" date="2015-05" db="EMBL/GenBank/DDBJ databases">
        <authorList>
            <person name="Tang B."/>
            <person name="Yu Y."/>
        </authorList>
    </citation>
    <scope>NUCLEOTIDE SEQUENCE [LARGE SCALE GENOMIC DNA]</scope>
    <source>
        <strain evidence="6 7">DSM 7029</strain>
    </source>
</reference>
<accession>A0A0G3BR64</accession>
<evidence type="ECO:0000256" key="1">
    <source>
        <dbReference type="ARBA" id="ARBA00004613"/>
    </source>
</evidence>
<dbReference type="Gene3D" id="2.40.50.230">
    <property type="entry name" value="Gp5 N-terminal domain"/>
    <property type="match status" value="1"/>
</dbReference>
<dbReference type="InterPro" id="IPR050708">
    <property type="entry name" value="T6SS_VgrG/RHS"/>
</dbReference>
<dbReference type="FunFam" id="3.55.50.10:FF:000001">
    <property type="entry name" value="Actin cross-linking toxin VgrG1"/>
    <property type="match status" value="1"/>
</dbReference>
<evidence type="ECO:0000313" key="7">
    <source>
        <dbReference type="Proteomes" id="UP000035352"/>
    </source>
</evidence>
<organism evidence="6 7">
    <name type="scientific">Caldimonas brevitalea</name>
    <dbReference type="NCBI Taxonomy" id="413882"/>
    <lineage>
        <taxon>Bacteria</taxon>
        <taxon>Pseudomonadati</taxon>
        <taxon>Pseudomonadota</taxon>
        <taxon>Betaproteobacteria</taxon>
        <taxon>Burkholderiales</taxon>
        <taxon>Sphaerotilaceae</taxon>
        <taxon>Caldimonas</taxon>
    </lineage>
</organism>
<keyword evidence="7" id="KW-1185">Reference proteome</keyword>
<dbReference type="InterPro" id="IPR054030">
    <property type="entry name" value="Gp5_Vgr_C"/>
</dbReference>
<dbReference type="Pfam" id="PF22178">
    <property type="entry name" value="Gp5_trimer_C"/>
    <property type="match status" value="1"/>
</dbReference>
<dbReference type="PANTHER" id="PTHR32305">
    <property type="match status" value="1"/>
</dbReference>
<protein>
    <submittedName>
        <fullName evidence="6">Uncharacterized protein</fullName>
    </submittedName>
</protein>
<dbReference type="Pfam" id="PF04717">
    <property type="entry name" value="Phage_base_V"/>
    <property type="match status" value="1"/>
</dbReference>
<dbReference type="Gene3D" id="3.55.50.10">
    <property type="entry name" value="Baseplate protein-like domains"/>
    <property type="match status" value="1"/>
</dbReference>
<dbReference type="Gene3D" id="4.10.220.110">
    <property type="match status" value="1"/>
</dbReference>
<comment type="subcellular location">
    <subcellularLocation>
        <location evidence="1">Secreted</location>
    </subcellularLocation>
</comment>
<dbReference type="SUPFAM" id="SSF69349">
    <property type="entry name" value="Phage fibre proteins"/>
    <property type="match status" value="1"/>
</dbReference>
<dbReference type="InterPro" id="IPR006533">
    <property type="entry name" value="T6SS_Vgr_RhsGE"/>
</dbReference>
<evidence type="ECO:0000256" key="2">
    <source>
        <dbReference type="ARBA" id="ARBA00005558"/>
    </source>
</evidence>
<dbReference type="RefSeq" id="WP_053013922.1">
    <property type="nucleotide sequence ID" value="NZ_CP011371.1"/>
</dbReference>
<gene>
    <name evidence="6" type="ORF">AAW51_5223</name>
</gene>
<dbReference type="Pfam" id="PF05954">
    <property type="entry name" value="Phage_GPD"/>
    <property type="match status" value="1"/>
</dbReference>
<dbReference type="InterPro" id="IPR037026">
    <property type="entry name" value="Vgr_OB-fold_dom_sf"/>
</dbReference>
<dbReference type="PANTHER" id="PTHR32305:SF15">
    <property type="entry name" value="PROTEIN RHSA-RELATED"/>
    <property type="match status" value="1"/>
</dbReference>
<dbReference type="InterPro" id="IPR006531">
    <property type="entry name" value="Gp5/Vgr_OB"/>
</dbReference>
<dbReference type="PATRIC" id="fig|413882.6.peg.5452"/>